<keyword evidence="2" id="KW-1185">Reference proteome</keyword>
<dbReference type="EMBL" id="JAAXKY010000085">
    <property type="protein sequence ID" value="NMH80011.1"/>
    <property type="molecule type" value="Genomic_DNA"/>
</dbReference>
<dbReference type="RefSeq" id="WP_169398073.1">
    <property type="nucleotide sequence ID" value="NZ_BAAAJH010000001.1"/>
</dbReference>
<sequence length="136" mass="14964">MDYQVVSVSVPADRVGDLLTFAAELARSTGGGPKGEIAPTTSEQDAVGIREAYLGGESIRWRPFLDILVRQPGDWVEWPELCRLIDFKPAQAAGMLGAAERRCRQNTPYEKKQVGGKQYFRVTPEVAAIINEVTGR</sequence>
<evidence type="ECO:0000313" key="1">
    <source>
        <dbReference type="EMBL" id="NMH80011.1"/>
    </source>
</evidence>
<organism evidence="1 2">
    <name type="scientific">Pseudonocardia xinjiangensis</name>
    <dbReference type="NCBI Taxonomy" id="75289"/>
    <lineage>
        <taxon>Bacteria</taxon>
        <taxon>Bacillati</taxon>
        <taxon>Actinomycetota</taxon>
        <taxon>Actinomycetes</taxon>
        <taxon>Pseudonocardiales</taxon>
        <taxon>Pseudonocardiaceae</taxon>
        <taxon>Pseudonocardia</taxon>
    </lineage>
</organism>
<proteinExistence type="predicted"/>
<gene>
    <name evidence="1" type="ORF">HF577_23325</name>
</gene>
<reference evidence="1 2" key="1">
    <citation type="submission" date="2020-04" db="EMBL/GenBank/DDBJ databases">
        <authorList>
            <person name="Klaysubun C."/>
            <person name="Duangmal K."/>
            <person name="Lipun K."/>
        </authorList>
    </citation>
    <scope>NUCLEOTIDE SEQUENCE [LARGE SCALE GENOMIC DNA]</scope>
    <source>
        <strain evidence="1 2">JCM 11839</strain>
    </source>
</reference>
<comment type="caution">
    <text evidence="1">The sequence shown here is derived from an EMBL/GenBank/DDBJ whole genome shotgun (WGS) entry which is preliminary data.</text>
</comment>
<evidence type="ECO:0008006" key="3">
    <source>
        <dbReference type="Google" id="ProtNLM"/>
    </source>
</evidence>
<name>A0ABX1RHZ5_9PSEU</name>
<dbReference type="Proteomes" id="UP001296706">
    <property type="component" value="Unassembled WGS sequence"/>
</dbReference>
<accession>A0ABX1RHZ5</accession>
<protein>
    <recommendedName>
        <fullName evidence="3">DNA-binding protein</fullName>
    </recommendedName>
</protein>
<evidence type="ECO:0000313" key="2">
    <source>
        <dbReference type="Proteomes" id="UP001296706"/>
    </source>
</evidence>